<keyword evidence="4 7" id="KW-0863">Zinc-finger</keyword>
<dbReference type="EMBL" id="OZ075113">
    <property type="protein sequence ID" value="CAL5023047.1"/>
    <property type="molecule type" value="Genomic_DNA"/>
</dbReference>
<dbReference type="InterPro" id="IPR013083">
    <property type="entry name" value="Znf_RING/FYVE/PHD"/>
</dbReference>
<dbReference type="SMART" id="SM00184">
    <property type="entry name" value="RING"/>
    <property type="match status" value="1"/>
</dbReference>
<reference evidence="11" key="1">
    <citation type="submission" date="2024-06" db="EMBL/GenBank/DDBJ databases">
        <authorList>
            <person name="Ryan C."/>
        </authorList>
    </citation>
    <scope>NUCLEOTIDE SEQUENCE [LARGE SCALE GENOMIC DNA]</scope>
</reference>
<dbReference type="AlphaFoldDB" id="A0ABC9CMX3"/>
<evidence type="ECO:0000313" key="11">
    <source>
        <dbReference type="Proteomes" id="UP001497457"/>
    </source>
</evidence>
<dbReference type="EC" id="2.3.2.27" evidence="2"/>
<keyword evidence="8" id="KW-0472">Membrane</keyword>
<comment type="catalytic activity">
    <reaction evidence="1">
        <text>S-ubiquitinyl-[E2 ubiquitin-conjugating enzyme]-L-cysteine + [acceptor protein]-L-lysine = [E2 ubiquitin-conjugating enzyme]-L-cysteine + N(6)-ubiquitinyl-[acceptor protein]-L-lysine.</text>
        <dbReference type="EC" id="2.3.2.27"/>
    </reaction>
</comment>
<evidence type="ECO:0000256" key="7">
    <source>
        <dbReference type="PROSITE-ProRule" id="PRU00175"/>
    </source>
</evidence>
<dbReference type="SUPFAM" id="SSF57850">
    <property type="entry name" value="RING/U-box"/>
    <property type="match status" value="1"/>
</dbReference>
<dbReference type="Pfam" id="PF13639">
    <property type="entry name" value="zf-RING_2"/>
    <property type="match status" value="1"/>
</dbReference>
<evidence type="ECO:0000256" key="2">
    <source>
        <dbReference type="ARBA" id="ARBA00012483"/>
    </source>
</evidence>
<evidence type="ECO:0000259" key="9">
    <source>
        <dbReference type="PROSITE" id="PS50089"/>
    </source>
</evidence>
<dbReference type="Proteomes" id="UP001497457">
    <property type="component" value="Chromosome 3rd"/>
</dbReference>
<organism evidence="10 11">
    <name type="scientific">Urochloa decumbens</name>
    <dbReference type="NCBI Taxonomy" id="240449"/>
    <lineage>
        <taxon>Eukaryota</taxon>
        <taxon>Viridiplantae</taxon>
        <taxon>Streptophyta</taxon>
        <taxon>Embryophyta</taxon>
        <taxon>Tracheophyta</taxon>
        <taxon>Spermatophyta</taxon>
        <taxon>Magnoliopsida</taxon>
        <taxon>Liliopsida</taxon>
        <taxon>Poales</taxon>
        <taxon>Poaceae</taxon>
        <taxon>PACMAD clade</taxon>
        <taxon>Panicoideae</taxon>
        <taxon>Panicodae</taxon>
        <taxon>Paniceae</taxon>
        <taxon>Melinidinae</taxon>
        <taxon>Urochloa</taxon>
    </lineage>
</organism>
<dbReference type="GO" id="GO:0061630">
    <property type="term" value="F:ubiquitin protein ligase activity"/>
    <property type="evidence" value="ECO:0007669"/>
    <property type="project" value="UniProtKB-EC"/>
</dbReference>
<keyword evidence="8" id="KW-0812">Transmembrane</keyword>
<dbReference type="PANTHER" id="PTHR14155">
    <property type="entry name" value="RING FINGER DOMAIN-CONTAINING"/>
    <property type="match status" value="1"/>
</dbReference>
<gene>
    <name evidence="10" type="ORF">URODEC1_LOCUS76764</name>
</gene>
<proteinExistence type="inferred from homology"/>
<keyword evidence="8" id="KW-1133">Transmembrane helix</keyword>
<dbReference type="InterPro" id="IPR001841">
    <property type="entry name" value="Znf_RING"/>
</dbReference>
<evidence type="ECO:0000256" key="4">
    <source>
        <dbReference type="ARBA" id="ARBA00022771"/>
    </source>
</evidence>
<keyword evidence="5" id="KW-0862">Zinc</keyword>
<accession>A0ABC9CMX3</accession>
<evidence type="ECO:0000313" key="10">
    <source>
        <dbReference type="EMBL" id="CAL5023047.1"/>
    </source>
</evidence>
<dbReference type="GO" id="GO:0008270">
    <property type="term" value="F:zinc ion binding"/>
    <property type="evidence" value="ECO:0007669"/>
    <property type="project" value="UniProtKB-KW"/>
</dbReference>
<feature type="transmembrane region" description="Helical" evidence="8">
    <location>
        <begin position="12"/>
        <end position="37"/>
    </location>
</feature>
<name>A0ABC9CMX3_9POAL</name>
<evidence type="ECO:0000256" key="3">
    <source>
        <dbReference type="ARBA" id="ARBA00022723"/>
    </source>
</evidence>
<evidence type="ECO:0000256" key="8">
    <source>
        <dbReference type="SAM" id="Phobius"/>
    </source>
</evidence>
<evidence type="ECO:0000256" key="5">
    <source>
        <dbReference type="ARBA" id="ARBA00022833"/>
    </source>
</evidence>
<feature type="transmembrane region" description="Helical" evidence="8">
    <location>
        <begin position="43"/>
        <end position="62"/>
    </location>
</feature>
<dbReference type="Gene3D" id="3.30.40.10">
    <property type="entry name" value="Zinc/RING finger domain, C3HC4 (zinc finger)"/>
    <property type="match status" value="1"/>
</dbReference>
<dbReference type="PANTHER" id="PTHR14155:SF485">
    <property type="entry name" value="E3 UBIQUITIN-PROTEIN LIGASE ATL41"/>
    <property type="match status" value="1"/>
</dbReference>
<sequence length="221" mass="23141">MAAADCMTRACALAIATAACVGLPCALVYEIVLAAAARHSGTAAALSFFVVAWIAATAAYYPRVCADILRLRCRQQQARHGRNFDYSGAAAAAAAHGALLPSCEERGRDGGALVAPSLFVARHHGGGLTALHREPPAGFGGGERVVAGDTTTLLVAPPSSERCVVCLCDVEDVETAAWLPACLHVFHRQCIDQWLHQHGHSTCPICRCNAFAAAPPQEQTV</sequence>
<protein>
    <recommendedName>
        <fullName evidence="2">RING-type E3 ubiquitin transferase</fullName>
        <ecNumber evidence="2">2.3.2.27</ecNumber>
    </recommendedName>
</protein>
<dbReference type="PROSITE" id="PS50089">
    <property type="entry name" value="ZF_RING_2"/>
    <property type="match status" value="1"/>
</dbReference>
<evidence type="ECO:0000256" key="1">
    <source>
        <dbReference type="ARBA" id="ARBA00000900"/>
    </source>
</evidence>
<keyword evidence="3" id="KW-0479">Metal-binding</keyword>
<dbReference type="InterPro" id="IPR053238">
    <property type="entry name" value="RING-H2_zinc_finger"/>
</dbReference>
<comment type="similarity">
    <text evidence="6">Belongs to the RING-type zinc finger family. ATL subfamily.</text>
</comment>
<reference evidence="10 11" key="2">
    <citation type="submission" date="2024-10" db="EMBL/GenBank/DDBJ databases">
        <authorList>
            <person name="Ryan C."/>
        </authorList>
    </citation>
    <scope>NUCLEOTIDE SEQUENCE [LARGE SCALE GENOMIC DNA]</scope>
</reference>
<evidence type="ECO:0000256" key="6">
    <source>
        <dbReference type="ARBA" id="ARBA00024209"/>
    </source>
</evidence>
<keyword evidence="11" id="KW-1185">Reference proteome</keyword>
<feature type="domain" description="RING-type" evidence="9">
    <location>
        <begin position="163"/>
        <end position="207"/>
    </location>
</feature>